<evidence type="ECO:0000256" key="6">
    <source>
        <dbReference type="SAM" id="MobiDB-lite"/>
    </source>
</evidence>
<feature type="compositionally biased region" description="Low complexity" evidence="6">
    <location>
        <begin position="27"/>
        <end position="49"/>
    </location>
</feature>
<dbReference type="Pfam" id="PF21981">
    <property type="entry name" value="RecX_HTH3"/>
    <property type="match status" value="1"/>
</dbReference>
<dbReference type="PANTHER" id="PTHR33602:SF1">
    <property type="entry name" value="REGULATORY PROTEIN RECX FAMILY PROTEIN"/>
    <property type="match status" value="1"/>
</dbReference>
<dbReference type="InterPro" id="IPR036388">
    <property type="entry name" value="WH-like_DNA-bd_sf"/>
</dbReference>
<evidence type="ECO:0000259" key="9">
    <source>
        <dbReference type="Pfam" id="PF21982"/>
    </source>
</evidence>
<comment type="function">
    <text evidence="5">Modulates RecA activity.</text>
</comment>
<dbReference type="GO" id="GO:0005737">
    <property type="term" value="C:cytoplasm"/>
    <property type="evidence" value="ECO:0007669"/>
    <property type="project" value="UniProtKB-SubCell"/>
</dbReference>
<evidence type="ECO:0000259" key="8">
    <source>
        <dbReference type="Pfam" id="PF21981"/>
    </source>
</evidence>
<comment type="subcellular location">
    <subcellularLocation>
        <location evidence="1 5">Cytoplasm</location>
    </subcellularLocation>
</comment>
<protein>
    <recommendedName>
        <fullName evidence="3 5">Regulatory protein RecX</fullName>
    </recommendedName>
</protein>
<feature type="domain" description="RecX third three-helical" evidence="8">
    <location>
        <begin position="182"/>
        <end position="227"/>
    </location>
</feature>
<dbReference type="RefSeq" id="WP_245889128.1">
    <property type="nucleotide sequence ID" value="NZ_PVTI01000001.1"/>
</dbReference>
<reference evidence="10 11" key="1">
    <citation type="submission" date="2018-03" db="EMBL/GenBank/DDBJ databases">
        <title>Genomic Encyclopedia of Archaeal and Bacterial Type Strains, Phase II (KMG-II): from individual species to whole genera.</title>
        <authorList>
            <person name="Goeker M."/>
        </authorList>
    </citation>
    <scope>NUCLEOTIDE SEQUENCE [LARGE SCALE GENOMIC DNA]</scope>
    <source>
        <strain evidence="10 11">ATCC BAA-1496</strain>
    </source>
</reference>
<keyword evidence="4 5" id="KW-0963">Cytoplasm</keyword>
<keyword evidence="11" id="KW-1185">Reference proteome</keyword>
<gene>
    <name evidence="5" type="primary">recX</name>
    <name evidence="10" type="ORF">BCF74_10161</name>
</gene>
<evidence type="ECO:0000256" key="2">
    <source>
        <dbReference type="ARBA" id="ARBA00009695"/>
    </source>
</evidence>
<comment type="caution">
    <text evidence="10">The sequence shown here is derived from an EMBL/GenBank/DDBJ whole genome shotgun (WGS) entry which is preliminary data.</text>
</comment>
<feature type="domain" description="RecX second three-helical" evidence="7">
    <location>
        <begin position="132"/>
        <end position="173"/>
    </location>
</feature>
<evidence type="ECO:0000256" key="5">
    <source>
        <dbReference type="HAMAP-Rule" id="MF_01114"/>
    </source>
</evidence>
<name>A0A2T0V0F5_9MICO</name>
<evidence type="ECO:0000256" key="4">
    <source>
        <dbReference type="ARBA" id="ARBA00022490"/>
    </source>
</evidence>
<dbReference type="EMBL" id="PVTI01000001">
    <property type="protein sequence ID" value="PRY63663.1"/>
    <property type="molecule type" value="Genomic_DNA"/>
</dbReference>
<evidence type="ECO:0000313" key="11">
    <source>
        <dbReference type="Proteomes" id="UP000237822"/>
    </source>
</evidence>
<organism evidence="10 11">
    <name type="scientific">Knoellia remsis</name>
    <dbReference type="NCBI Taxonomy" id="407159"/>
    <lineage>
        <taxon>Bacteria</taxon>
        <taxon>Bacillati</taxon>
        <taxon>Actinomycetota</taxon>
        <taxon>Actinomycetes</taxon>
        <taxon>Micrococcales</taxon>
        <taxon>Intrasporangiaceae</taxon>
        <taxon>Knoellia</taxon>
    </lineage>
</organism>
<dbReference type="Pfam" id="PF21982">
    <property type="entry name" value="RecX_HTH1"/>
    <property type="match status" value="1"/>
</dbReference>
<evidence type="ECO:0000256" key="1">
    <source>
        <dbReference type="ARBA" id="ARBA00004496"/>
    </source>
</evidence>
<dbReference type="InterPro" id="IPR053924">
    <property type="entry name" value="RecX_HTH_2nd"/>
</dbReference>
<feature type="region of interest" description="Disordered" evidence="6">
    <location>
        <begin position="1"/>
        <end position="85"/>
    </location>
</feature>
<dbReference type="HAMAP" id="MF_01114">
    <property type="entry name" value="RecX"/>
    <property type="match status" value="1"/>
</dbReference>
<evidence type="ECO:0000256" key="3">
    <source>
        <dbReference type="ARBA" id="ARBA00018111"/>
    </source>
</evidence>
<dbReference type="Gene3D" id="1.10.10.10">
    <property type="entry name" value="Winged helix-like DNA-binding domain superfamily/Winged helix DNA-binding domain"/>
    <property type="match status" value="2"/>
</dbReference>
<dbReference type="InterPro" id="IPR053926">
    <property type="entry name" value="RecX_HTH_1st"/>
</dbReference>
<dbReference type="GO" id="GO:0006282">
    <property type="term" value="P:regulation of DNA repair"/>
    <property type="evidence" value="ECO:0007669"/>
    <property type="project" value="UniProtKB-UniRule"/>
</dbReference>
<evidence type="ECO:0000313" key="10">
    <source>
        <dbReference type="EMBL" id="PRY63663.1"/>
    </source>
</evidence>
<dbReference type="InterPro" id="IPR003783">
    <property type="entry name" value="Regulatory_RecX"/>
</dbReference>
<dbReference type="Proteomes" id="UP000237822">
    <property type="component" value="Unassembled WGS sequence"/>
</dbReference>
<comment type="similarity">
    <text evidence="2 5">Belongs to the RecX family.</text>
</comment>
<dbReference type="PANTHER" id="PTHR33602">
    <property type="entry name" value="REGULATORY PROTEIN RECX FAMILY PROTEIN"/>
    <property type="match status" value="1"/>
</dbReference>
<proteinExistence type="inferred from homology"/>
<dbReference type="AlphaFoldDB" id="A0A2T0V0F5"/>
<dbReference type="InterPro" id="IPR053925">
    <property type="entry name" value="RecX_HTH_3rd"/>
</dbReference>
<sequence length="240" mass="26097">MPFADSSSPPPEWAAGTKASPEELRAAMDAALAAPADETPRRGGAQPGRPGRGGARRGGSRRDARQVPPPEDPAAQDAEPDAHDVARQIVLKQLTNAPKSRSQLEQVLARKGCDPDVATRVLDRMEEVGLVDDEAYAGMLVRSQQVGRGLARRALAQTLRQKGVSDELAEAVLDDEVDPAAEEDRARSLVEKRLRRLHGLDRTVQMRRLAGMLARKGYPSEVSMRVIREALDAAPEHQRD</sequence>
<dbReference type="Pfam" id="PF02631">
    <property type="entry name" value="RecX_HTH2"/>
    <property type="match status" value="1"/>
</dbReference>
<accession>A0A2T0V0F5</accession>
<feature type="domain" description="RecX first three-helical" evidence="9">
    <location>
        <begin position="86"/>
        <end position="125"/>
    </location>
</feature>
<evidence type="ECO:0000259" key="7">
    <source>
        <dbReference type="Pfam" id="PF02631"/>
    </source>
</evidence>